<keyword evidence="15" id="KW-1185">Reference proteome</keyword>
<comment type="cofactor">
    <cofactor evidence="1">
        <name>Zn(2+)</name>
        <dbReference type="ChEBI" id="CHEBI:29105"/>
    </cofactor>
</comment>
<evidence type="ECO:0000313" key="14">
    <source>
        <dbReference type="EMBL" id="MDT8902252.1"/>
    </source>
</evidence>
<evidence type="ECO:0000256" key="10">
    <source>
        <dbReference type="ARBA" id="ARBA00023049"/>
    </source>
</evidence>
<gene>
    <name evidence="14" type="ORF">Q4T40_13440</name>
</gene>
<comment type="caution">
    <text evidence="14">The sequence shown here is derived from an EMBL/GenBank/DDBJ whole genome shotgun (WGS) entry which is preliminary data.</text>
</comment>
<dbReference type="RefSeq" id="WP_413780738.1">
    <property type="nucleotide sequence ID" value="NZ_JAUOZS010000001.1"/>
</dbReference>
<evidence type="ECO:0000256" key="7">
    <source>
        <dbReference type="ARBA" id="ARBA00022801"/>
    </source>
</evidence>
<comment type="subcellular location">
    <subcellularLocation>
        <location evidence="2">Membrane</location>
        <topology evidence="2">Multi-pass membrane protein</topology>
    </subcellularLocation>
</comment>
<comment type="similarity">
    <text evidence="3">Belongs to the peptidase M50B family.</text>
</comment>
<name>A0ABU3P0Y7_9FIRM</name>
<protein>
    <submittedName>
        <fullName evidence="14">M50 family metallopeptidase</fullName>
    </submittedName>
</protein>
<keyword evidence="11 12" id="KW-0472">Membrane</keyword>
<sequence length="290" mass="30947">MRAGKVAGVQLIFNNWFLALVVLFAFAGLAGKALAVFAAVLWHEAAHAAAATVLGYRVREIELLPFGGVARIDRADTAGAASEIIMAAAGPLASLVLAAAVYLARAAYPAHALWLDFYYQVNITLAGFNLLPALPLDGGRILRALLALRWDWSEATATVAGFGKLLAVGLVAAAGVGLWRSSTVNLTFLVAAAWLFYAARAETATAGFRSMRILANKKAELTARGVMPTVHVTALASVRVSEVVRLFGPEQYYVVLVVDGDCRLRGALTETEVWEGWPERGFSSRIGDFL</sequence>
<evidence type="ECO:0000256" key="1">
    <source>
        <dbReference type="ARBA" id="ARBA00001947"/>
    </source>
</evidence>
<keyword evidence="7" id="KW-0378">Hydrolase</keyword>
<keyword evidence="5 12" id="KW-0812">Transmembrane</keyword>
<evidence type="ECO:0000256" key="12">
    <source>
        <dbReference type="SAM" id="Phobius"/>
    </source>
</evidence>
<evidence type="ECO:0000256" key="2">
    <source>
        <dbReference type="ARBA" id="ARBA00004141"/>
    </source>
</evidence>
<dbReference type="PANTHER" id="PTHR39188:SF3">
    <property type="entry name" value="STAGE IV SPORULATION PROTEIN FB"/>
    <property type="match status" value="1"/>
</dbReference>
<feature type="transmembrane region" description="Helical" evidence="12">
    <location>
        <begin position="157"/>
        <end position="180"/>
    </location>
</feature>
<keyword evidence="10" id="KW-0482">Metalloprotease</keyword>
<evidence type="ECO:0000256" key="5">
    <source>
        <dbReference type="ARBA" id="ARBA00022692"/>
    </source>
</evidence>
<accession>A0ABU3P0Y7</accession>
<evidence type="ECO:0000256" key="11">
    <source>
        <dbReference type="ARBA" id="ARBA00023136"/>
    </source>
</evidence>
<dbReference type="CDD" id="cd06161">
    <property type="entry name" value="S2P-M50_SpoIVFB"/>
    <property type="match status" value="1"/>
</dbReference>
<feature type="transmembrane region" description="Helical" evidence="12">
    <location>
        <begin position="186"/>
        <end position="208"/>
    </location>
</feature>
<reference evidence="14 15" key="1">
    <citation type="submission" date="2023-07" db="EMBL/GenBank/DDBJ databases">
        <title>The novel representative of Negativicutes class, Anaeroselena agilis gen. nov. sp. nov.</title>
        <authorList>
            <person name="Prokofeva M.I."/>
            <person name="Elcheninov A.G."/>
            <person name="Klyukina A."/>
            <person name="Kublanov I.V."/>
            <person name="Frolov E.N."/>
            <person name="Podosokorskaya O.A."/>
        </authorList>
    </citation>
    <scope>NUCLEOTIDE SEQUENCE [LARGE SCALE GENOMIC DNA]</scope>
    <source>
        <strain evidence="14 15">4137-cl</strain>
    </source>
</reference>
<keyword evidence="4" id="KW-0645">Protease</keyword>
<dbReference type="EMBL" id="JAUOZS010000001">
    <property type="protein sequence ID" value="MDT8902252.1"/>
    <property type="molecule type" value="Genomic_DNA"/>
</dbReference>
<keyword evidence="8" id="KW-0862">Zinc</keyword>
<evidence type="ECO:0000256" key="4">
    <source>
        <dbReference type="ARBA" id="ARBA00022670"/>
    </source>
</evidence>
<evidence type="ECO:0000313" key="15">
    <source>
        <dbReference type="Proteomes" id="UP001254848"/>
    </source>
</evidence>
<evidence type="ECO:0000256" key="6">
    <source>
        <dbReference type="ARBA" id="ARBA00022723"/>
    </source>
</evidence>
<evidence type="ECO:0000256" key="8">
    <source>
        <dbReference type="ARBA" id="ARBA00022833"/>
    </source>
</evidence>
<evidence type="ECO:0000256" key="9">
    <source>
        <dbReference type="ARBA" id="ARBA00022989"/>
    </source>
</evidence>
<evidence type="ECO:0000256" key="3">
    <source>
        <dbReference type="ARBA" id="ARBA00007931"/>
    </source>
</evidence>
<dbReference type="InterPro" id="IPR046342">
    <property type="entry name" value="CBS_dom_sf"/>
</dbReference>
<dbReference type="PANTHER" id="PTHR39188">
    <property type="entry name" value="MEMBRANE-ASSOCIATED ZINC METALLOPROTEASE M50B"/>
    <property type="match status" value="1"/>
</dbReference>
<dbReference type="Proteomes" id="UP001254848">
    <property type="component" value="Unassembled WGS sequence"/>
</dbReference>
<dbReference type="InterPro" id="IPR008915">
    <property type="entry name" value="Peptidase_M50"/>
</dbReference>
<feature type="transmembrane region" description="Helical" evidence="12">
    <location>
        <begin position="117"/>
        <end position="136"/>
    </location>
</feature>
<keyword evidence="9 12" id="KW-1133">Transmembrane helix</keyword>
<feature type="domain" description="Peptidase M50" evidence="13">
    <location>
        <begin position="33"/>
        <end position="105"/>
    </location>
</feature>
<proteinExistence type="inferred from homology"/>
<feature type="transmembrane region" description="Helical" evidence="12">
    <location>
        <begin position="84"/>
        <end position="105"/>
    </location>
</feature>
<dbReference type="SUPFAM" id="SSF54631">
    <property type="entry name" value="CBS-domain pair"/>
    <property type="match status" value="1"/>
</dbReference>
<organism evidence="14 15">
    <name type="scientific">Anaeroselena agilis</name>
    <dbReference type="NCBI Taxonomy" id="3063788"/>
    <lineage>
        <taxon>Bacteria</taxon>
        <taxon>Bacillati</taxon>
        <taxon>Bacillota</taxon>
        <taxon>Negativicutes</taxon>
        <taxon>Acetonemataceae</taxon>
        <taxon>Anaeroselena</taxon>
    </lineage>
</organism>
<dbReference type="Pfam" id="PF02163">
    <property type="entry name" value="Peptidase_M50"/>
    <property type="match status" value="2"/>
</dbReference>
<keyword evidence="6" id="KW-0479">Metal-binding</keyword>
<feature type="domain" description="Peptidase M50" evidence="13">
    <location>
        <begin position="115"/>
        <end position="147"/>
    </location>
</feature>
<evidence type="ECO:0000259" key="13">
    <source>
        <dbReference type="Pfam" id="PF02163"/>
    </source>
</evidence>